<proteinExistence type="predicted"/>
<evidence type="ECO:0000256" key="3">
    <source>
        <dbReference type="ARBA" id="ARBA00022723"/>
    </source>
</evidence>
<feature type="transmembrane region" description="Helical" evidence="8">
    <location>
        <begin position="37"/>
        <end position="60"/>
    </location>
</feature>
<keyword evidence="5 6" id="KW-0408">Iron</keyword>
<name>A0A7M2WSD3_9BACT</name>
<dbReference type="GO" id="GO:0009055">
    <property type="term" value="F:electron transfer activity"/>
    <property type="evidence" value="ECO:0007669"/>
    <property type="project" value="InterPro"/>
</dbReference>
<protein>
    <submittedName>
        <fullName evidence="10">C-type cytochrome</fullName>
    </submittedName>
</protein>
<sequence length="246" mass="25753">MDPIEHNLDDTQRAAAAKPATVGSTTRRQSAGDISSALVVGIAAVAVMLLTAGVIGGQAWMRWGEVRARSEADASAPANRTLATAASYEQSADPQTSQAIQFLVANAGRTGWPTTQPEQIQAASTAPLVAGLNKARVKTGMAVFQRFGCAACHTTDGRAGVGPSLLDVFGSTVDLSTGASVVADADFIRESIRQPAAKIHRGYTPVMPDFGPQIKDREIEGLIEFLKSISPSPQSRKETGPLQNPT</sequence>
<keyword evidence="1" id="KW-0813">Transport</keyword>
<keyword evidence="11" id="KW-1185">Reference proteome</keyword>
<dbReference type="Gene3D" id="1.10.760.10">
    <property type="entry name" value="Cytochrome c-like domain"/>
    <property type="match status" value="1"/>
</dbReference>
<keyword evidence="2 6" id="KW-0349">Heme</keyword>
<dbReference type="PANTHER" id="PTHR37823:SF1">
    <property type="entry name" value="CYTOCHROME C-553-LIKE"/>
    <property type="match status" value="1"/>
</dbReference>
<evidence type="ECO:0000259" key="9">
    <source>
        <dbReference type="PROSITE" id="PS51007"/>
    </source>
</evidence>
<dbReference type="AlphaFoldDB" id="A0A7M2WSD3"/>
<evidence type="ECO:0000256" key="7">
    <source>
        <dbReference type="SAM" id="MobiDB-lite"/>
    </source>
</evidence>
<dbReference type="InterPro" id="IPR051811">
    <property type="entry name" value="Cytochrome_c550/c551-like"/>
</dbReference>
<organism evidence="10 11">
    <name type="scientific">Humisphaera borealis</name>
    <dbReference type="NCBI Taxonomy" id="2807512"/>
    <lineage>
        <taxon>Bacteria</taxon>
        <taxon>Pseudomonadati</taxon>
        <taxon>Planctomycetota</taxon>
        <taxon>Phycisphaerae</taxon>
        <taxon>Tepidisphaerales</taxon>
        <taxon>Tepidisphaeraceae</taxon>
        <taxon>Humisphaera</taxon>
    </lineage>
</organism>
<feature type="domain" description="Cytochrome c" evidence="9">
    <location>
        <begin position="135"/>
        <end position="230"/>
    </location>
</feature>
<dbReference type="GO" id="GO:0020037">
    <property type="term" value="F:heme binding"/>
    <property type="evidence" value="ECO:0007669"/>
    <property type="project" value="InterPro"/>
</dbReference>
<dbReference type="InterPro" id="IPR009056">
    <property type="entry name" value="Cyt_c-like_dom"/>
</dbReference>
<accession>A0A7M2WSD3</accession>
<feature type="compositionally biased region" description="Basic and acidic residues" evidence="7">
    <location>
        <begin position="1"/>
        <end position="12"/>
    </location>
</feature>
<dbReference type="RefSeq" id="WP_206291397.1">
    <property type="nucleotide sequence ID" value="NZ_CP063458.1"/>
</dbReference>
<dbReference type="InterPro" id="IPR036909">
    <property type="entry name" value="Cyt_c-like_dom_sf"/>
</dbReference>
<reference evidence="10 11" key="1">
    <citation type="submission" date="2020-10" db="EMBL/GenBank/DDBJ databases">
        <title>Wide distribution of Phycisphaera-like planctomycetes from WD2101 soil group in peatlands and genome analysis of the first cultivated representative.</title>
        <authorList>
            <person name="Dedysh S.N."/>
            <person name="Beletsky A.V."/>
            <person name="Ivanova A."/>
            <person name="Kulichevskaya I.S."/>
            <person name="Suzina N.E."/>
            <person name="Philippov D.A."/>
            <person name="Rakitin A.L."/>
            <person name="Mardanov A.V."/>
            <person name="Ravin N.V."/>
        </authorList>
    </citation>
    <scope>NUCLEOTIDE SEQUENCE [LARGE SCALE GENOMIC DNA]</scope>
    <source>
        <strain evidence="10 11">M1803</strain>
    </source>
</reference>
<keyword evidence="8" id="KW-1133">Transmembrane helix</keyword>
<dbReference type="Pfam" id="PF13442">
    <property type="entry name" value="Cytochrome_CBB3"/>
    <property type="match status" value="1"/>
</dbReference>
<dbReference type="Proteomes" id="UP000593765">
    <property type="component" value="Chromosome"/>
</dbReference>
<keyword evidence="3 6" id="KW-0479">Metal-binding</keyword>
<keyword evidence="4" id="KW-0249">Electron transport</keyword>
<feature type="region of interest" description="Disordered" evidence="7">
    <location>
        <begin position="1"/>
        <end position="28"/>
    </location>
</feature>
<evidence type="ECO:0000256" key="5">
    <source>
        <dbReference type="ARBA" id="ARBA00023004"/>
    </source>
</evidence>
<evidence type="ECO:0000256" key="2">
    <source>
        <dbReference type="ARBA" id="ARBA00022617"/>
    </source>
</evidence>
<evidence type="ECO:0000313" key="10">
    <source>
        <dbReference type="EMBL" id="QOV88418.1"/>
    </source>
</evidence>
<gene>
    <name evidence="10" type="ORF">IPV69_19495</name>
</gene>
<evidence type="ECO:0000256" key="4">
    <source>
        <dbReference type="ARBA" id="ARBA00022982"/>
    </source>
</evidence>
<keyword evidence="8" id="KW-0812">Transmembrane</keyword>
<dbReference type="KEGG" id="hbs:IPV69_19495"/>
<dbReference type="EMBL" id="CP063458">
    <property type="protein sequence ID" value="QOV88418.1"/>
    <property type="molecule type" value="Genomic_DNA"/>
</dbReference>
<dbReference type="PANTHER" id="PTHR37823">
    <property type="entry name" value="CYTOCHROME C-553-LIKE"/>
    <property type="match status" value="1"/>
</dbReference>
<dbReference type="PROSITE" id="PS51007">
    <property type="entry name" value="CYTC"/>
    <property type="match status" value="1"/>
</dbReference>
<keyword evidence="8" id="KW-0472">Membrane</keyword>
<evidence type="ECO:0000313" key="11">
    <source>
        <dbReference type="Proteomes" id="UP000593765"/>
    </source>
</evidence>
<evidence type="ECO:0000256" key="8">
    <source>
        <dbReference type="SAM" id="Phobius"/>
    </source>
</evidence>
<evidence type="ECO:0000256" key="6">
    <source>
        <dbReference type="PROSITE-ProRule" id="PRU00433"/>
    </source>
</evidence>
<dbReference type="SUPFAM" id="SSF46626">
    <property type="entry name" value="Cytochrome c"/>
    <property type="match status" value="1"/>
</dbReference>
<evidence type="ECO:0000256" key="1">
    <source>
        <dbReference type="ARBA" id="ARBA00022448"/>
    </source>
</evidence>
<dbReference type="GO" id="GO:0046872">
    <property type="term" value="F:metal ion binding"/>
    <property type="evidence" value="ECO:0007669"/>
    <property type="project" value="UniProtKB-KW"/>
</dbReference>